<name>A0A0S7BVS6_9CHLR</name>
<evidence type="ECO:0000313" key="2">
    <source>
        <dbReference type="EMBL" id="GAP41284.1"/>
    </source>
</evidence>
<accession>A0A0S7BVS6</accession>
<keyword evidence="1" id="KW-0812">Transmembrane</keyword>
<protein>
    <submittedName>
        <fullName evidence="2">Predicted membrane protein</fullName>
    </submittedName>
</protein>
<dbReference type="Pfam" id="PF09858">
    <property type="entry name" value="DUF2085"/>
    <property type="match status" value="1"/>
</dbReference>
<keyword evidence="1" id="KW-1133">Transmembrane helix</keyword>
<feature type="transmembrane region" description="Helical" evidence="1">
    <location>
        <begin position="95"/>
        <end position="118"/>
    </location>
</feature>
<dbReference type="Proteomes" id="UP000053370">
    <property type="component" value="Unassembled WGS sequence"/>
</dbReference>
<dbReference type="InterPro" id="IPR019206">
    <property type="entry name" value="DUF2085_TM"/>
</dbReference>
<sequence length="275" mass="31756">MKKILLSRSFFIAEILLILALFGIWFSATLPGFYNKINAVGYAFCHQFKERSFLIDDMQFAFCHRCTGQLLGIFFAWMWQIPLGKYRKVFSFPKLVFIIFSVLFFLIDVINGTILFNFFPDKSFYEPSAVIRFISGLFVGTSCSFLIFPIFNNVFWNQGEVTVQPVRTKWLLFGLFSSEFLVLFLLFSKNQVILTIIDAVAVFTAILFLGLLYSILILLLIRLEIQFSSLWEGKNVLLAGIIVAIIQILIISTIRFRLTGVWYWAVIQSIALLFE</sequence>
<feature type="transmembrane region" description="Helical" evidence="1">
    <location>
        <begin position="199"/>
        <end position="223"/>
    </location>
</feature>
<reference evidence="2" key="1">
    <citation type="journal article" date="2015" name="Genome Announc.">
        <title>Draft Genome Sequence of Anaerolineae Strain TC1, a Novel Isolate from a Methanogenic Wastewater Treatment System.</title>
        <authorList>
            <person name="Matsuura N."/>
            <person name="Tourlousse D.M."/>
            <person name="Sun L."/>
            <person name="Toyonaga M."/>
            <person name="Kuroda K."/>
            <person name="Ohashi A."/>
            <person name="Cruz R."/>
            <person name="Yamaguchi T."/>
            <person name="Sekiguchi Y."/>
        </authorList>
    </citation>
    <scope>NUCLEOTIDE SEQUENCE [LARGE SCALE GENOMIC DNA]</scope>
    <source>
        <strain evidence="2">TC1</strain>
    </source>
</reference>
<gene>
    <name evidence="2" type="ORF">ATC1_131269</name>
</gene>
<dbReference type="STRING" id="1678840.ATC1_131269"/>
<feature type="transmembrane region" description="Helical" evidence="1">
    <location>
        <begin position="235"/>
        <end position="254"/>
    </location>
</feature>
<feature type="transmembrane region" description="Helical" evidence="1">
    <location>
        <begin position="170"/>
        <end position="187"/>
    </location>
</feature>
<dbReference type="EMBL" id="DF968181">
    <property type="protein sequence ID" value="GAP41284.1"/>
    <property type="molecule type" value="Genomic_DNA"/>
</dbReference>
<organism evidence="2">
    <name type="scientific">Flexilinea flocculi</name>
    <dbReference type="NCBI Taxonomy" id="1678840"/>
    <lineage>
        <taxon>Bacteria</taxon>
        <taxon>Bacillati</taxon>
        <taxon>Chloroflexota</taxon>
        <taxon>Anaerolineae</taxon>
        <taxon>Anaerolineales</taxon>
        <taxon>Anaerolineaceae</taxon>
        <taxon>Flexilinea</taxon>
    </lineage>
</organism>
<evidence type="ECO:0000256" key="1">
    <source>
        <dbReference type="SAM" id="Phobius"/>
    </source>
</evidence>
<feature type="transmembrane region" description="Helical" evidence="1">
    <location>
        <begin position="130"/>
        <end position="150"/>
    </location>
</feature>
<proteinExistence type="predicted"/>
<keyword evidence="1" id="KW-0472">Membrane</keyword>
<dbReference type="AlphaFoldDB" id="A0A0S7BVS6"/>
<feature type="transmembrane region" description="Helical" evidence="1">
    <location>
        <begin position="12"/>
        <end position="34"/>
    </location>
</feature>
<evidence type="ECO:0000313" key="3">
    <source>
        <dbReference type="Proteomes" id="UP000053370"/>
    </source>
</evidence>
<dbReference type="RefSeq" id="WP_062282183.1">
    <property type="nucleotide sequence ID" value="NZ_DF968181.1"/>
</dbReference>
<dbReference type="OrthoDB" id="150031at2"/>
<keyword evidence="3" id="KW-1185">Reference proteome</keyword>